<feature type="compositionally biased region" description="Low complexity" evidence="5">
    <location>
        <begin position="384"/>
        <end position="399"/>
    </location>
</feature>
<feature type="compositionally biased region" description="Basic and acidic residues" evidence="5">
    <location>
        <begin position="172"/>
        <end position="183"/>
    </location>
</feature>
<feature type="compositionally biased region" description="Basic and acidic residues" evidence="5">
    <location>
        <begin position="30"/>
        <end position="48"/>
    </location>
</feature>
<dbReference type="Proteomes" id="UP000324222">
    <property type="component" value="Unassembled WGS sequence"/>
</dbReference>
<feature type="region of interest" description="Disordered" evidence="5">
    <location>
        <begin position="607"/>
        <end position="649"/>
    </location>
</feature>
<dbReference type="SUPFAM" id="SSF57850">
    <property type="entry name" value="RING/U-box"/>
    <property type="match status" value="1"/>
</dbReference>
<dbReference type="PROSITE" id="PS00518">
    <property type="entry name" value="ZF_RING_1"/>
    <property type="match status" value="1"/>
</dbReference>
<feature type="compositionally biased region" description="Polar residues" evidence="5">
    <location>
        <begin position="627"/>
        <end position="641"/>
    </location>
</feature>
<dbReference type="PROSITE" id="PS50089">
    <property type="entry name" value="ZF_RING_2"/>
    <property type="match status" value="1"/>
</dbReference>
<sequence>MSSGHGRASGTAGYSPVLSKAVAAAALARANEEEERKREARAKDERRREAIKRAEEEEIEAKKKAAAAASEALERKQAIKSEQAKTAARFAAVERFMLSIAERATELEGNYSNTSVPSHDIVEGKEIINAIGNKNIVGENKADTFFGKQLETEEEKEIVRQREAKARYQKAKEAARKADDEKLKTKKRTAAEAGEALERSDEIKSAKAREAARLAAEMRAAKMPQASQNCSINLPLSPSQPKITKREGVSATDEQHYFREIGKDCNSHVINKVNETYRNFKPNYRSISDEKETVDVDVKHTLMEGTEREIVDVVNVKHPFMKNSERKVSYNKQNKITIHGCNEEEKPLLPAEQESRQGMTKDHKQNYVHHRGARPNEKNEEQHNQSAQSNALQNAATTTEFKHRSKHSSEKEIVSVTGDGQYSSNRSFSVRSEDQMTQYMEANTPPRMEKTQMKESKQEHSLTLPTKGNRTFESFYQHHSPHLHHRYQNSHSIGRRQEPPNKNHHQTQQQEKQRAPASVSSRRLICSSCHKRYNFKERMPRELYCRHSICTSCIEERINPDFSVVCPHCPVQTWNIKKAQLCPINEFLVAALGEEFEKDVHVEEIDKSVAHSSTPNDRRQYYLPPGNGSTERSGNKQSVSKFENAPARSPHGSQCIAMGVHPTHYCSACIAWVCAKCAEAEHVTGKCSLRSLKDQLIEMKQNYNLTAKRTQNLLKKTVESLENDCNEEEIFQFWMRATFESMGKKQENIKKSLQVGRELLNTLSDVMQIEPNTENLTESLASFQIMEDIAGEAHQWSVAECSAVGADKERSACLKCLMKRTLSSLPIRNGTSDLYAADQIPDTKLFSELRAEGGRFHLHALRKGRPTKPEARALPLQCFKSCQDATSRLVFLDLSWGGQCHGRLYIRLTGDTLRGRQFVSLCTGEKGGSFRGTRFHRVWWKGLPGEHVWTGDCESNDGSGGKTHSSSSIEAQIPAAREVSVSAGLVAGRYEKNLSTIFRIYTQGEKDMKDEAGFGQVMESTLSVSLVMPTARVP</sequence>
<dbReference type="AlphaFoldDB" id="A0A5B7CQ62"/>
<evidence type="ECO:0000313" key="8">
    <source>
        <dbReference type="EMBL" id="MPC10804.1"/>
    </source>
</evidence>
<reference evidence="8 9" key="1">
    <citation type="submission" date="2019-05" db="EMBL/GenBank/DDBJ databases">
        <title>Another draft genome of Portunus trituberculatus and its Hox gene families provides insights of decapod evolution.</title>
        <authorList>
            <person name="Jeong J.-H."/>
            <person name="Song I."/>
            <person name="Kim S."/>
            <person name="Choi T."/>
            <person name="Kim D."/>
            <person name="Ryu S."/>
            <person name="Kim W."/>
        </authorList>
    </citation>
    <scope>NUCLEOTIDE SEQUENCE [LARGE SCALE GENOMIC DNA]</scope>
    <source>
        <tissue evidence="8">Muscle</tissue>
    </source>
</reference>
<name>A0A5B7CQ62_PORTR</name>
<protein>
    <submittedName>
        <fullName evidence="8">Peptidyl-prolyl cis-trans isomerase F, mitochondrial</fullName>
    </submittedName>
</protein>
<evidence type="ECO:0000259" key="7">
    <source>
        <dbReference type="PROSITE" id="PS50089"/>
    </source>
</evidence>
<comment type="caution">
    <text evidence="8">The sequence shown here is derived from an EMBL/GenBank/DDBJ whole genome shotgun (WGS) entry which is preliminary data.</text>
</comment>
<evidence type="ECO:0000256" key="5">
    <source>
        <dbReference type="SAM" id="MobiDB-lite"/>
    </source>
</evidence>
<dbReference type="Gene3D" id="2.40.100.10">
    <property type="entry name" value="Cyclophilin-like"/>
    <property type="match status" value="1"/>
</dbReference>
<dbReference type="GO" id="GO:0003755">
    <property type="term" value="F:peptidyl-prolyl cis-trans isomerase activity"/>
    <property type="evidence" value="ECO:0007669"/>
    <property type="project" value="InterPro"/>
</dbReference>
<feature type="region of interest" description="Disordered" evidence="5">
    <location>
        <begin position="29"/>
        <end position="48"/>
    </location>
</feature>
<dbReference type="OrthoDB" id="6106880at2759"/>
<dbReference type="InterPro" id="IPR013083">
    <property type="entry name" value="Znf_RING/FYVE/PHD"/>
</dbReference>
<dbReference type="GO" id="GO:0008270">
    <property type="term" value="F:zinc ion binding"/>
    <property type="evidence" value="ECO:0007669"/>
    <property type="project" value="UniProtKB-KW"/>
</dbReference>
<organism evidence="8 9">
    <name type="scientific">Portunus trituberculatus</name>
    <name type="common">Swimming crab</name>
    <name type="synonym">Neptunus trituberculatus</name>
    <dbReference type="NCBI Taxonomy" id="210409"/>
    <lineage>
        <taxon>Eukaryota</taxon>
        <taxon>Metazoa</taxon>
        <taxon>Ecdysozoa</taxon>
        <taxon>Arthropoda</taxon>
        <taxon>Crustacea</taxon>
        <taxon>Multicrustacea</taxon>
        <taxon>Malacostraca</taxon>
        <taxon>Eumalacostraca</taxon>
        <taxon>Eucarida</taxon>
        <taxon>Decapoda</taxon>
        <taxon>Pleocyemata</taxon>
        <taxon>Brachyura</taxon>
        <taxon>Eubrachyura</taxon>
        <taxon>Portunoidea</taxon>
        <taxon>Portunidae</taxon>
        <taxon>Portuninae</taxon>
        <taxon>Portunus</taxon>
    </lineage>
</organism>
<dbReference type="PROSITE" id="PS50072">
    <property type="entry name" value="CSA_PPIASE_2"/>
    <property type="match status" value="1"/>
</dbReference>
<proteinExistence type="predicted"/>
<dbReference type="Gene3D" id="3.30.40.10">
    <property type="entry name" value="Zinc/RING finger domain, C3HC4 (zinc finger)"/>
    <property type="match status" value="1"/>
</dbReference>
<feature type="region of interest" description="Disordered" evidence="5">
    <location>
        <begin position="443"/>
        <end position="463"/>
    </location>
</feature>
<accession>A0A5B7CQ62</accession>
<feature type="compositionally biased region" description="Basic and acidic residues" evidence="5">
    <location>
        <begin position="374"/>
        <end position="383"/>
    </location>
</feature>
<dbReference type="SUPFAM" id="SSF50891">
    <property type="entry name" value="Cyclophilin-like"/>
    <property type="match status" value="1"/>
</dbReference>
<evidence type="ECO:0000259" key="6">
    <source>
        <dbReference type="PROSITE" id="PS50072"/>
    </source>
</evidence>
<evidence type="ECO:0000256" key="1">
    <source>
        <dbReference type="ARBA" id="ARBA00022723"/>
    </source>
</evidence>
<feature type="domain" description="RING-type" evidence="7">
    <location>
        <begin position="526"/>
        <end position="569"/>
    </location>
</feature>
<evidence type="ECO:0000313" key="9">
    <source>
        <dbReference type="Proteomes" id="UP000324222"/>
    </source>
</evidence>
<keyword evidence="2 4" id="KW-0863">Zinc-finger</keyword>
<feature type="region of interest" description="Disordered" evidence="5">
    <location>
        <begin position="485"/>
        <end position="519"/>
    </location>
</feature>
<gene>
    <name evidence="8" type="primary">Ppif</name>
    <name evidence="8" type="ORF">E2C01_003445</name>
</gene>
<dbReference type="InterPro" id="IPR017907">
    <property type="entry name" value="Znf_RING_CS"/>
</dbReference>
<evidence type="ECO:0000256" key="3">
    <source>
        <dbReference type="ARBA" id="ARBA00022833"/>
    </source>
</evidence>
<keyword evidence="8" id="KW-0413">Isomerase</keyword>
<dbReference type="InterPro" id="IPR001841">
    <property type="entry name" value="Znf_RING"/>
</dbReference>
<feature type="compositionally biased region" description="Basic and acidic residues" evidence="5">
    <location>
        <begin position="447"/>
        <end position="460"/>
    </location>
</feature>
<feature type="compositionally biased region" description="Basic and acidic residues" evidence="5">
    <location>
        <begin position="341"/>
        <end position="365"/>
    </location>
</feature>
<evidence type="ECO:0000256" key="4">
    <source>
        <dbReference type="PROSITE-ProRule" id="PRU00175"/>
    </source>
</evidence>
<keyword evidence="9" id="KW-1185">Reference proteome</keyword>
<dbReference type="InterPro" id="IPR029000">
    <property type="entry name" value="Cyclophilin-like_dom_sf"/>
</dbReference>
<keyword evidence="3" id="KW-0862">Zinc</keyword>
<feature type="region of interest" description="Disordered" evidence="5">
    <location>
        <begin position="172"/>
        <end position="204"/>
    </location>
</feature>
<keyword evidence="1" id="KW-0479">Metal-binding</keyword>
<feature type="region of interest" description="Disordered" evidence="5">
    <location>
        <begin position="341"/>
        <end position="413"/>
    </location>
</feature>
<dbReference type="EMBL" id="VSRR010000131">
    <property type="protein sequence ID" value="MPC10804.1"/>
    <property type="molecule type" value="Genomic_DNA"/>
</dbReference>
<feature type="domain" description="PPIase cyclophilin-type" evidence="6">
    <location>
        <begin position="891"/>
        <end position="1034"/>
    </location>
</feature>
<evidence type="ECO:0000256" key="2">
    <source>
        <dbReference type="ARBA" id="ARBA00022771"/>
    </source>
</evidence>
<dbReference type="InterPro" id="IPR002130">
    <property type="entry name" value="Cyclophilin-type_PPIase_dom"/>
</dbReference>